<dbReference type="GO" id="GO:0005737">
    <property type="term" value="C:cytoplasm"/>
    <property type="evidence" value="ECO:0007669"/>
    <property type="project" value="TreeGrafter"/>
</dbReference>
<dbReference type="PANTHER" id="PTHR11455">
    <property type="entry name" value="CRYPTOCHROME"/>
    <property type="match status" value="1"/>
</dbReference>
<evidence type="ECO:0000256" key="6">
    <source>
        <dbReference type="PIRSR" id="PIRSR602081-2"/>
    </source>
</evidence>
<dbReference type="GO" id="GO:0043153">
    <property type="term" value="P:entrainment of circadian clock by photoperiod"/>
    <property type="evidence" value="ECO:0007669"/>
    <property type="project" value="TreeGrafter"/>
</dbReference>
<proteinExistence type="inferred from homology"/>
<feature type="binding site" evidence="5">
    <location>
        <position position="281"/>
    </location>
    <ligand>
        <name>FAD</name>
        <dbReference type="ChEBI" id="CHEBI:57692"/>
    </ligand>
</feature>
<dbReference type="GO" id="GO:0006139">
    <property type="term" value="P:nucleobase-containing compound metabolic process"/>
    <property type="evidence" value="ECO:0007669"/>
    <property type="project" value="UniProtKB-ARBA"/>
</dbReference>
<name>I0YVL3_COCSC</name>
<dbReference type="OrthoDB" id="435881at2759"/>
<dbReference type="RefSeq" id="XP_005646976.1">
    <property type="nucleotide sequence ID" value="XM_005646919.1"/>
</dbReference>
<accession>I0YVL3</accession>
<evidence type="ECO:0000256" key="2">
    <source>
        <dbReference type="ARBA" id="ARBA00022630"/>
    </source>
</evidence>
<dbReference type="Proteomes" id="UP000007264">
    <property type="component" value="Unassembled WGS sequence"/>
</dbReference>
<dbReference type="KEGG" id="csl:COCSUDRAFT_1729"/>
<feature type="binding site" evidence="5">
    <location>
        <begin position="384"/>
        <end position="386"/>
    </location>
    <ligand>
        <name>FAD</name>
        <dbReference type="ChEBI" id="CHEBI:57692"/>
    </ligand>
</feature>
<dbReference type="eggNOG" id="KOG0133">
    <property type="taxonomic scope" value="Eukaryota"/>
</dbReference>
<sequence>LLWFRRDLRVSDNPALIAAVQAATTVPVYVWAPEEEGQFQPGRCSRWWLHQSLKALEKDLQALGTSMVYRRSPESRIALIQLVEETGAQASPSPAVFFNHLYDPISLVRDNEVKAAMQGLSVHCQSFNGDLLYEPWEVLAEGGRPVTSFASFWSRVQNMPYPPPIPLPVPAAISAVPPEIVGLELDSLGLMSPEEQQSNAQLYHCWAPGGKGAHALLEKFVRERLRTFSAHRSKTDRESTSTLSPHVHYGEISNRHIYYVKRQEAKLGAMAGEWHDSTADFVRQMGYREYARYLSFHFPFTHERSLLEHLRAAPWNFDQRHFKACPAWRQGRTGYPLVDAGMRQLWSSGWVHNRIRVVCASFLVKNLLLPWQWGLKHYWDALLDADLECAALGWQYISGCLADAHPFSYMLDHKKESLRFDPEGKYVRRWLPVLARVPVKYIHRPWEAPEHVLEDAGVELGSNYPYPII</sequence>
<dbReference type="STRING" id="574566.I0YVL3"/>
<dbReference type="SUPFAM" id="SSF48173">
    <property type="entry name" value="Cryptochrome/photolyase FAD-binding domain"/>
    <property type="match status" value="1"/>
</dbReference>
<evidence type="ECO:0000256" key="4">
    <source>
        <dbReference type="ARBA" id="ARBA00022991"/>
    </source>
</evidence>
<keyword evidence="9" id="KW-1185">Reference proteome</keyword>
<dbReference type="PROSITE" id="PS00394">
    <property type="entry name" value="DNA_PHOTOLYASES_1_1"/>
    <property type="match status" value="1"/>
</dbReference>
<dbReference type="SUPFAM" id="SSF52425">
    <property type="entry name" value="Cryptochrome/photolyase, N-terminal domain"/>
    <property type="match status" value="1"/>
</dbReference>
<dbReference type="Gene3D" id="1.25.40.80">
    <property type="match status" value="1"/>
</dbReference>
<dbReference type="PROSITE" id="PS00691">
    <property type="entry name" value="DNA_PHOTOLYASES_1_2"/>
    <property type="match status" value="1"/>
</dbReference>
<dbReference type="GO" id="GO:0003677">
    <property type="term" value="F:DNA binding"/>
    <property type="evidence" value="ECO:0007669"/>
    <property type="project" value="TreeGrafter"/>
</dbReference>
<dbReference type="Pfam" id="PF03441">
    <property type="entry name" value="FAD_binding_7"/>
    <property type="match status" value="1"/>
</dbReference>
<dbReference type="InterPro" id="IPR036155">
    <property type="entry name" value="Crypto/Photolyase_N_sf"/>
</dbReference>
<gene>
    <name evidence="8" type="ORF">COCSUDRAFT_1729</name>
</gene>
<comment type="similarity">
    <text evidence="1">Belongs to the DNA photolyase class-1 family.</text>
</comment>
<feature type="non-terminal residue" evidence="8">
    <location>
        <position position="1"/>
    </location>
</feature>
<feature type="domain" description="Photolyase/cryptochrome alpha/beta" evidence="7">
    <location>
        <begin position="1"/>
        <end position="132"/>
    </location>
</feature>
<dbReference type="InterPro" id="IPR002081">
    <property type="entry name" value="Cryptochrome/DNA_photolyase_1"/>
</dbReference>
<keyword evidence="3 5" id="KW-0274">FAD</keyword>
<dbReference type="InterPro" id="IPR014134">
    <property type="entry name" value="Cryptochrome_pln"/>
</dbReference>
<dbReference type="GO" id="GO:0009882">
    <property type="term" value="F:blue light photoreceptor activity"/>
    <property type="evidence" value="ECO:0007669"/>
    <property type="project" value="InterPro"/>
</dbReference>
<feature type="site" description="Electron transfer via tryptophanyl radical" evidence="6">
    <location>
        <position position="371"/>
    </location>
</feature>
<feature type="site" description="Electron transfer via tryptophanyl radical" evidence="6">
    <location>
        <position position="394"/>
    </location>
</feature>
<dbReference type="Gene3D" id="1.10.579.10">
    <property type="entry name" value="DNA Cyclobutane Dipyrimidine Photolyase, subunit A, domain 3"/>
    <property type="match status" value="1"/>
</dbReference>
<evidence type="ECO:0000256" key="1">
    <source>
        <dbReference type="ARBA" id="ARBA00005862"/>
    </source>
</evidence>
<comment type="cofactor">
    <cofactor evidence="5">
        <name>FAD</name>
        <dbReference type="ChEBI" id="CHEBI:57692"/>
    </cofactor>
    <text evidence="5">Binds 1 FAD per subunit.</text>
</comment>
<dbReference type="NCBIfam" id="TIGR02766">
    <property type="entry name" value="crypt_chrom_pln"/>
    <property type="match status" value="1"/>
</dbReference>
<dbReference type="GO" id="GO:0071949">
    <property type="term" value="F:FAD binding"/>
    <property type="evidence" value="ECO:0007669"/>
    <property type="project" value="TreeGrafter"/>
</dbReference>
<dbReference type="GO" id="GO:0003904">
    <property type="term" value="F:deoxyribodipyrimidine photo-lyase activity"/>
    <property type="evidence" value="ECO:0007669"/>
    <property type="project" value="TreeGrafter"/>
</dbReference>
<dbReference type="InterPro" id="IPR018394">
    <property type="entry name" value="DNA_photolyase_1_CS_C"/>
</dbReference>
<dbReference type="PRINTS" id="PR00147">
    <property type="entry name" value="DNAPHOTLYASE"/>
</dbReference>
<feature type="non-terminal residue" evidence="8">
    <location>
        <position position="469"/>
    </location>
</feature>
<dbReference type="GeneID" id="17040418"/>
<keyword evidence="2 5" id="KW-0285">Flavoprotein</keyword>
<dbReference type="PROSITE" id="PS51645">
    <property type="entry name" value="PHR_CRY_ALPHA_BETA"/>
    <property type="match status" value="1"/>
</dbReference>
<feature type="site" description="Electron transfer via tryptophanyl radical" evidence="6">
    <location>
        <position position="315"/>
    </location>
</feature>
<evidence type="ECO:0000256" key="5">
    <source>
        <dbReference type="PIRSR" id="PIRSR602081-1"/>
    </source>
</evidence>
<dbReference type="GO" id="GO:0005634">
    <property type="term" value="C:nucleus"/>
    <property type="evidence" value="ECO:0007669"/>
    <property type="project" value="TreeGrafter"/>
</dbReference>
<dbReference type="Gene3D" id="3.40.50.620">
    <property type="entry name" value="HUPs"/>
    <property type="match status" value="1"/>
</dbReference>
<evidence type="ECO:0000259" key="7">
    <source>
        <dbReference type="PROSITE" id="PS51645"/>
    </source>
</evidence>
<evidence type="ECO:0000256" key="3">
    <source>
        <dbReference type="ARBA" id="ARBA00022827"/>
    </source>
</evidence>
<organism evidence="8 9">
    <name type="scientific">Coccomyxa subellipsoidea (strain C-169)</name>
    <name type="common">Green microalga</name>
    <dbReference type="NCBI Taxonomy" id="574566"/>
    <lineage>
        <taxon>Eukaryota</taxon>
        <taxon>Viridiplantae</taxon>
        <taxon>Chlorophyta</taxon>
        <taxon>core chlorophytes</taxon>
        <taxon>Trebouxiophyceae</taxon>
        <taxon>Trebouxiophyceae incertae sedis</taxon>
        <taxon>Coccomyxaceae</taxon>
        <taxon>Coccomyxa</taxon>
        <taxon>Coccomyxa subellipsoidea</taxon>
    </lineage>
</organism>
<protein>
    <recommendedName>
        <fullName evidence="7">Photolyase/cryptochrome alpha/beta domain-containing protein</fullName>
    </recommendedName>
</protein>
<feature type="binding site" evidence="5">
    <location>
        <begin position="240"/>
        <end position="244"/>
    </location>
    <ligand>
        <name>FAD</name>
        <dbReference type="ChEBI" id="CHEBI:57692"/>
    </ligand>
</feature>
<dbReference type="EMBL" id="AGSI01000010">
    <property type="protein sequence ID" value="EIE22432.1"/>
    <property type="molecule type" value="Genomic_DNA"/>
</dbReference>
<dbReference type="InterPro" id="IPR014729">
    <property type="entry name" value="Rossmann-like_a/b/a_fold"/>
</dbReference>
<dbReference type="GO" id="GO:0006950">
    <property type="term" value="P:response to stress"/>
    <property type="evidence" value="ECO:0007669"/>
    <property type="project" value="UniProtKB-ARBA"/>
</dbReference>
<dbReference type="InterPro" id="IPR006050">
    <property type="entry name" value="DNA_photolyase_N"/>
</dbReference>
<dbReference type="PANTHER" id="PTHR11455:SF18">
    <property type="entry name" value="SI:CH1073-390K14.1"/>
    <property type="match status" value="1"/>
</dbReference>
<dbReference type="InterPro" id="IPR036134">
    <property type="entry name" value="Crypto/Photolyase_FAD-like_sf"/>
</dbReference>
<dbReference type="GO" id="GO:0032922">
    <property type="term" value="P:circadian regulation of gene expression"/>
    <property type="evidence" value="ECO:0007669"/>
    <property type="project" value="TreeGrafter"/>
</dbReference>
<evidence type="ECO:0000313" key="9">
    <source>
        <dbReference type="Proteomes" id="UP000007264"/>
    </source>
</evidence>
<keyword evidence="4" id="KW-0157">Chromophore</keyword>
<comment type="caution">
    <text evidence="8">The sequence shown here is derived from an EMBL/GenBank/DDBJ whole genome shotgun (WGS) entry which is preliminary data.</text>
</comment>
<reference evidence="8 9" key="1">
    <citation type="journal article" date="2012" name="Genome Biol.">
        <title>The genome of the polar eukaryotic microalga coccomyxa subellipsoidea reveals traits of cold adaptation.</title>
        <authorList>
            <person name="Blanc G."/>
            <person name="Agarkova I."/>
            <person name="Grimwood J."/>
            <person name="Kuo A."/>
            <person name="Brueggeman A."/>
            <person name="Dunigan D."/>
            <person name="Gurnon J."/>
            <person name="Ladunga I."/>
            <person name="Lindquist E."/>
            <person name="Lucas S."/>
            <person name="Pangilinan J."/>
            <person name="Proschold T."/>
            <person name="Salamov A."/>
            <person name="Schmutz J."/>
            <person name="Weeks D."/>
            <person name="Yamada T."/>
            <person name="Claverie J.M."/>
            <person name="Grigoriev I."/>
            <person name="Van Etten J."/>
            <person name="Lomsadze A."/>
            <person name="Borodovsky M."/>
        </authorList>
    </citation>
    <scope>NUCLEOTIDE SEQUENCE [LARGE SCALE GENOMIC DNA]</scope>
    <source>
        <strain evidence="8 9">C-169</strain>
    </source>
</reference>
<dbReference type="AlphaFoldDB" id="I0YVL3"/>
<dbReference type="Pfam" id="PF00875">
    <property type="entry name" value="DNA_photolyase"/>
    <property type="match status" value="1"/>
</dbReference>
<dbReference type="InterPro" id="IPR005101">
    <property type="entry name" value="Cryptochr/Photolyase_FAD-bd"/>
</dbReference>
<evidence type="ECO:0000313" key="8">
    <source>
        <dbReference type="EMBL" id="EIE22432.1"/>
    </source>
</evidence>